<feature type="domain" description="T2SS protein K first SAM-like" evidence="12">
    <location>
        <begin position="102"/>
        <end position="212"/>
    </location>
</feature>
<keyword evidence="8" id="KW-1133">Transmembrane helix</keyword>
<dbReference type="InterPro" id="IPR045584">
    <property type="entry name" value="Pilin-like"/>
</dbReference>
<dbReference type="AlphaFoldDB" id="A0A0H3H7H4"/>
<sequence>MKRRQRGVALLVVLLILALMVTMSTTIAERNGRAWQRTMAQVERLRAKWYARSAESLAAKILQRDASGSPNKMDLAQKWAQGPRRFTIDDGEVSGLIVDGQACFNLNAINQGGAGEGRQSTLPYSRQVFRQLLINLGEGALRATQITAALSDWIDSDNAPGIEGSEDARDGPQSAPYLPAHQPMQDISELRTVSGVDAELYRRLLPYVCVLPVQTLSININTLSESQSPLFAALFVGELDPAGAMKLLQQRPHGGWNSTTAFLAQEALKDRDTSAIKYVLTVKSDLFFADFNVQVGDIHYSQRSLLSKSGHRFQVIRRQPGLSMLREP</sequence>
<reference evidence="13 14" key="1">
    <citation type="journal article" date="2012" name="J. Bacteriol.">
        <title>Complete genome sequence of Klebsiella oxytoca KCTC 1686, used in production of 2,3-butanediol.</title>
        <authorList>
            <person name="Shin S.H."/>
            <person name="Kim S."/>
            <person name="Kim J.Y."/>
            <person name="Lee S."/>
            <person name="Um Y."/>
            <person name="Oh M.K."/>
            <person name="Kim Y.R."/>
            <person name="Lee J."/>
            <person name="Yang K.S."/>
        </authorList>
    </citation>
    <scope>NUCLEOTIDE SEQUENCE [LARGE SCALE GENOMIC DNA]</scope>
    <source>
        <strain evidence="14">ATCC 8724 / DSM 4798 / JCM 20051 / NBRC 3318 / NRRL B-199 / KCTC 1686</strain>
    </source>
</reference>
<dbReference type="InterPro" id="IPR038072">
    <property type="entry name" value="GspK_central_sf"/>
</dbReference>
<comment type="similarity">
    <text evidence="2 10">Belongs to the GSP K family.</text>
</comment>
<evidence type="ECO:0000256" key="10">
    <source>
        <dbReference type="PIRNR" id="PIRNR002786"/>
    </source>
</evidence>
<dbReference type="InterPro" id="IPR005628">
    <property type="entry name" value="GspK"/>
</dbReference>
<evidence type="ECO:0000256" key="1">
    <source>
        <dbReference type="ARBA" id="ARBA00004533"/>
    </source>
</evidence>
<dbReference type="PANTHER" id="PTHR38831">
    <property type="entry name" value="TYPE II SECRETION SYSTEM PROTEIN K"/>
    <property type="match status" value="1"/>
</dbReference>
<protein>
    <recommendedName>
        <fullName evidence="10">Type II secretion system protein K</fullName>
    </recommendedName>
</protein>
<dbReference type="Gene3D" id="3.30.1300.30">
    <property type="entry name" value="GSPII I/J protein-like"/>
    <property type="match status" value="1"/>
</dbReference>
<keyword evidence="3 10" id="KW-0813">Transport</keyword>
<feature type="domain" description="T2SS protein K second SAM-like" evidence="11">
    <location>
        <begin position="218"/>
        <end position="283"/>
    </location>
</feature>
<keyword evidence="6" id="KW-0812">Transmembrane</keyword>
<gene>
    <name evidence="13" type="ordered locus">KOX_13600</name>
</gene>
<keyword evidence="9 10" id="KW-0472">Membrane</keyword>
<dbReference type="RefSeq" id="WP_014228302.1">
    <property type="nucleotide sequence ID" value="NC_016612.1"/>
</dbReference>
<proteinExistence type="inferred from homology"/>
<evidence type="ECO:0000256" key="7">
    <source>
        <dbReference type="ARBA" id="ARBA00022927"/>
    </source>
</evidence>
<evidence type="ECO:0000256" key="9">
    <source>
        <dbReference type="ARBA" id="ARBA00023136"/>
    </source>
</evidence>
<dbReference type="Proteomes" id="UP000007843">
    <property type="component" value="Chromosome"/>
</dbReference>
<dbReference type="InterPro" id="IPR049179">
    <property type="entry name" value="T2SSK_SAM-like_2nd"/>
</dbReference>
<dbReference type="KEGG" id="kox:KOX_13600"/>
<keyword evidence="5 10" id="KW-0997">Cell inner membrane</keyword>
<dbReference type="EMBL" id="CP003218">
    <property type="protein sequence ID" value="AEX04444.1"/>
    <property type="molecule type" value="Genomic_DNA"/>
</dbReference>
<evidence type="ECO:0000259" key="11">
    <source>
        <dbReference type="Pfam" id="PF03934"/>
    </source>
</evidence>
<dbReference type="GO" id="GO:0009306">
    <property type="term" value="P:protein secretion"/>
    <property type="evidence" value="ECO:0007669"/>
    <property type="project" value="InterPro"/>
</dbReference>
<evidence type="ECO:0000256" key="5">
    <source>
        <dbReference type="ARBA" id="ARBA00022519"/>
    </source>
</evidence>
<dbReference type="NCBIfam" id="NF037980">
    <property type="entry name" value="T2SS_GspK"/>
    <property type="match status" value="1"/>
</dbReference>
<dbReference type="Pfam" id="PF21687">
    <property type="entry name" value="T2SSK_1st"/>
    <property type="match status" value="1"/>
</dbReference>
<dbReference type="SUPFAM" id="SSF54523">
    <property type="entry name" value="Pili subunits"/>
    <property type="match status" value="1"/>
</dbReference>
<dbReference type="Gene3D" id="1.10.40.60">
    <property type="entry name" value="EpsJ-like"/>
    <property type="match status" value="2"/>
</dbReference>
<dbReference type="SUPFAM" id="SSF158544">
    <property type="entry name" value="GspK insert domain-like"/>
    <property type="match status" value="2"/>
</dbReference>
<evidence type="ECO:0000256" key="6">
    <source>
        <dbReference type="ARBA" id="ARBA00022692"/>
    </source>
</evidence>
<dbReference type="Pfam" id="PF03934">
    <property type="entry name" value="T2SSK"/>
    <property type="match status" value="1"/>
</dbReference>
<evidence type="ECO:0000313" key="14">
    <source>
        <dbReference type="Proteomes" id="UP000007843"/>
    </source>
</evidence>
<dbReference type="PIRSF" id="PIRSF002786">
    <property type="entry name" value="XcpX"/>
    <property type="match status" value="1"/>
</dbReference>
<evidence type="ECO:0000256" key="4">
    <source>
        <dbReference type="ARBA" id="ARBA00022475"/>
    </source>
</evidence>
<evidence type="ECO:0000259" key="12">
    <source>
        <dbReference type="Pfam" id="PF21687"/>
    </source>
</evidence>
<evidence type="ECO:0000256" key="2">
    <source>
        <dbReference type="ARBA" id="ARBA00007246"/>
    </source>
</evidence>
<organism evidence="13 14">
    <name type="scientific">Klebsiella michiganensis (strain ATCC 8724 / DSM 4798 / JCM 20051 / NBRC 3318 / NRRL B-199 / KCTC 1686 / BUCSAV 143 / CCM 1901)</name>
    <dbReference type="NCBI Taxonomy" id="1006551"/>
    <lineage>
        <taxon>Bacteria</taxon>
        <taxon>Pseudomonadati</taxon>
        <taxon>Pseudomonadota</taxon>
        <taxon>Gammaproteobacteria</taxon>
        <taxon>Enterobacterales</taxon>
        <taxon>Enterobacteriaceae</taxon>
        <taxon>Klebsiella/Raoultella group</taxon>
        <taxon>Klebsiella</taxon>
    </lineage>
</organism>
<evidence type="ECO:0000256" key="3">
    <source>
        <dbReference type="ARBA" id="ARBA00022448"/>
    </source>
</evidence>
<accession>A0A0H3H7H4</accession>
<dbReference type="GO" id="GO:0005886">
    <property type="term" value="C:plasma membrane"/>
    <property type="evidence" value="ECO:0007669"/>
    <property type="project" value="UniProtKB-SubCell"/>
</dbReference>
<comment type="subcellular location">
    <subcellularLocation>
        <location evidence="1 10">Cell inner membrane</location>
    </subcellularLocation>
</comment>
<evidence type="ECO:0000313" key="13">
    <source>
        <dbReference type="EMBL" id="AEX04444.1"/>
    </source>
</evidence>
<dbReference type="InterPro" id="IPR049031">
    <property type="entry name" value="T2SSK_SAM-like_1st"/>
</dbReference>
<keyword evidence="7" id="KW-0653">Protein transport</keyword>
<dbReference type="PANTHER" id="PTHR38831:SF1">
    <property type="entry name" value="TYPE II SECRETION SYSTEM PROTEIN K-RELATED"/>
    <property type="match status" value="1"/>
</dbReference>
<evidence type="ECO:0000256" key="8">
    <source>
        <dbReference type="ARBA" id="ARBA00022989"/>
    </source>
</evidence>
<name>A0A0H3H7H4_KLEM8</name>
<dbReference type="HOGENOM" id="CLU_057294_0_0_6"/>
<keyword evidence="4 10" id="KW-1003">Cell membrane</keyword>